<dbReference type="EMBL" id="JADWDJ010000011">
    <property type="protein sequence ID" value="KAG5273601.1"/>
    <property type="molecule type" value="Genomic_DNA"/>
</dbReference>
<accession>A0AAV6GIG5</accession>
<comment type="caution">
    <text evidence="1">The sequence shown here is derived from an EMBL/GenBank/DDBJ whole genome shotgun (WGS) entry which is preliminary data.</text>
</comment>
<protein>
    <submittedName>
        <fullName evidence="1">Uncharacterized protein</fullName>
    </submittedName>
</protein>
<dbReference type="AlphaFoldDB" id="A0AAV6GIG5"/>
<dbReference type="Proteomes" id="UP000823561">
    <property type="component" value="Chromosome 11"/>
</dbReference>
<reference evidence="1" key="1">
    <citation type="submission" date="2020-10" db="EMBL/GenBank/DDBJ databases">
        <title>Chromosome-scale genome assembly of the Allis shad, Alosa alosa.</title>
        <authorList>
            <person name="Margot Z."/>
            <person name="Christophe K."/>
            <person name="Cabau C."/>
            <person name="Louis A."/>
            <person name="Berthelot C."/>
            <person name="Parey E."/>
            <person name="Roest Crollius H."/>
            <person name="Montfort J."/>
            <person name="Robinson-Rechavi M."/>
            <person name="Bucao C."/>
            <person name="Bouchez O."/>
            <person name="Gislard M."/>
            <person name="Lluch J."/>
            <person name="Milhes M."/>
            <person name="Lampietro C."/>
            <person name="Lopez Roques C."/>
            <person name="Donnadieu C."/>
            <person name="Braasch I."/>
            <person name="Desvignes T."/>
            <person name="Postlethwait J."/>
            <person name="Bobe J."/>
            <person name="Guiguen Y."/>
        </authorList>
    </citation>
    <scope>NUCLEOTIDE SEQUENCE</scope>
    <source>
        <strain evidence="1">M-15738</strain>
        <tissue evidence="1">Blood</tissue>
    </source>
</reference>
<evidence type="ECO:0000313" key="2">
    <source>
        <dbReference type="Proteomes" id="UP000823561"/>
    </source>
</evidence>
<proteinExistence type="predicted"/>
<gene>
    <name evidence="1" type="ORF">AALO_G00153300</name>
</gene>
<keyword evidence="2" id="KW-1185">Reference proteome</keyword>
<organism evidence="1 2">
    <name type="scientific">Alosa alosa</name>
    <name type="common">allis shad</name>
    <dbReference type="NCBI Taxonomy" id="278164"/>
    <lineage>
        <taxon>Eukaryota</taxon>
        <taxon>Metazoa</taxon>
        <taxon>Chordata</taxon>
        <taxon>Craniata</taxon>
        <taxon>Vertebrata</taxon>
        <taxon>Euteleostomi</taxon>
        <taxon>Actinopterygii</taxon>
        <taxon>Neopterygii</taxon>
        <taxon>Teleostei</taxon>
        <taxon>Clupei</taxon>
        <taxon>Clupeiformes</taxon>
        <taxon>Clupeoidei</taxon>
        <taxon>Clupeidae</taxon>
        <taxon>Alosa</taxon>
    </lineage>
</organism>
<evidence type="ECO:0000313" key="1">
    <source>
        <dbReference type="EMBL" id="KAG5273601.1"/>
    </source>
</evidence>
<sequence>MWSISFRNKIDDCNCEYVYSLIRSSACPPSRLQGLSSLEIGSYMTTTLPSILRMSQWNAGSGVSKQSCMNW</sequence>
<name>A0AAV6GIG5_9TELE</name>